<dbReference type="EMBL" id="JAACJK010000009">
    <property type="protein sequence ID" value="KAF5339087.1"/>
    <property type="molecule type" value="Genomic_DNA"/>
</dbReference>
<dbReference type="SUPFAM" id="SSF52047">
    <property type="entry name" value="RNI-like"/>
    <property type="match status" value="1"/>
</dbReference>
<dbReference type="Proteomes" id="UP000541558">
    <property type="component" value="Unassembled WGS sequence"/>
</dbReference>
<organism evidence="1 2">
    <name type="scientific">Ephemerocybe angulata</name>
    <dbReference type="NCBI Taxonomy" id="980116"/>
    <lineage>
        <taxon>Eukaryota</taxon>
        <taxon>Fungi</taxon>
        <taxon>Dikarya</taxon>
        <taxon>Basidiomycota</taxon>
        <taxon>Agaricomycotina</taxon>
        <taxon>Agaricomycetes</taxon>
        <taxon>Agaricomycetidae</taxon>
        <taxon>Agaricales</taxon>
        <taxon>Agaricineae</taxon>
        <taxon>Psathyrellaceae</taxon>
        <taxon>Ephemerocybe</taxon>
    </lineage>
</organism>
<dbReference type="Gene3D" id="3.80.10.10">
    <property type="entry name" value="Ribonuclease Inhibitor"/>
    <property type="match status" value="1"/>
</dbReference>
<reference evidence="1 2" key="1">
    <citation type="journal article" date="2020" name="ISME J.">
        <title>Uncovering the hidden diversity of litter-decomposition mechanisms in mushroom-forming fungi.</title>
        <authorList>
            <person name="Floudas D."/>
            <person name="Bentzer J."/>
            <person name="Ahren D."/>
            <person name="Johansson T."/>
            <person name="Persson P."/>
            <person name="Tunlid A."/>
        </authorList>
    </citation>
    <scope>NUCLEOTIDE SEQUENCE [LARGE SCALE GENOMIC DNA]</scope>
    <source>
        <strain evidence="1 2">CBS 175.51</strain>
    </source>
</reference>
<dbReference type="OrthoDB" id="2631350at2759"/>
<keyword evidence="2" id="KW-1185">Reference proteome</keyword>
<proteinExistence type="predicted"/>
<dbReference type="InterPro" id="IPR032675">
    <property type="entry name" value="LRR_dom_sf"/>
</dbReference>
<comment type="caution">
    <text evidence="1">The sequence shown here is derived from an EMBL/GenBank/DDBJ whole genome shotgun (WGS) entry which is preliminary data.</text>
</comment>
<evidence type="ECO:0000313" key="1">
    <source>
        <dbReference type="EMBL" id="KAF5339087.1"/>
    </source>
</evidence>
<sequence length="559" mass="63420">MVPQVHPVATSSNLSQNNASRFHSNPDILGEICEYLSPNDDLELEPEDSLIASRQNLAWLALTCRAFLEPALDRLWRSLDTLYPLFKILPAFVRTDGTHVLRGSITPEEWERFDWYARRVKKFCYTRDPDNLDIAMHVYFRIAQLRSTPLLSALRHLYCPDISQTDFLISGVCLFLSPSLQTLEFYKITSVEDKLTGTFLHTLWNDGAQLETVGFRGTGLSPGTLDLILNFRTLRQLELTGMGPAIELDWLKRLGEMPKLRDLALDFTNSRIESIEEDLGYRNLKSLMITASLAFTRSFIPHISTSGLEVIVAASSSDTQAERVAFIRDVIERWGTTLRDFSLVHINSESAEEIHMVTIAPLIPLKQLTGFRLEGYSIDLTDDNLRIFGSAWPNLTKLLLPNVAGSDRVRPTIESLKILAALCPDLKHLRLPLDTTELPPFVPPPTPYIPPLPVPESPAMVIDDDAEGAPPPLQPLSIVRKRQPHGLQKLTIATSDDTWESKDQLHLARFIDYLFPRLQYVSPFEGHDLDRWTHIHDIVQAFQTVRRETLIHQRTQYGS</sequence>
<name>A0A8H5FJP1_9AGAR</name>
<accession>A0A8H5FJP1</accession>
<gene>
    <name evidence="1" type="ORF">D9611_011217</name>
</gene>
<protein>
    <recommendedName>
        <fullName evidence="3">F-box domain-containing protein</fullName>
    </recommendedName>
</protein>
<dbReference type="AlphaFoldDB" id="A0A8H5FJP1"/>
<evidence type="ECO:0008006" key="3">
    <source>
        <dbReference type="Google" id="ProtNLM"/>
    </source>
</evidence>
<evidence type="ECO:0000313" key="2">
    <source>
        <dbReference type="Proteomes" id="UP000541558"/>
    </source>
</evidence>